<keyword evidence="4" id="KW-1185">Reference proteome</keyword>
<keyword evidence="2" id="KW-0812">Transmembrane</keyword>
<keyword evidence="2" id="KW-1133">Transmembrane helix</keyword>
<feature type="transmembrane region" description="Helical" evidence="2">
    <location>
        <begin position="15"/>
        <end position="33"/>
    </location>
</feature>
<sequence length="503" mass="52886">MADIDFASLAQEQPYLLAAALGAIAILLFLLLGRKSYGPVPKHLKSFDKIPGPVGLPVVGNLLSFGSGKAYLTWTEWAKAYGKVYRYSVFGKNVVVVTDPAALPTLLGSDSFSKSPLAVAGEGALSKEAHAGLVPAFGPEEAKAQFSVALRRAVDLAAKIDKDGPDRPTDMQAALEEAVLDTVLTNTFDASSEKLDSVRKPLQASLRTNSIQAAGPISNPMGALFSGGAKASPKADAAWVELVRGMRRRGPAAKSDTSLAAALSRLTDASGAPLSDEALAAQAAALTAAALEPTAQSVAWALFSVATTPSLQDGIAKELSDNGLLAHGEEREPRLPEYDDLPKLPYLTAVIKESQRLFPAAAIGPLRYAAKNTELAGYFIPKGTHVQVPLLALHTAPWNWPQPERFWPERWTTPELRGGPKAGTEGLASAFLPCGASCISSHVAEAQVAAFVAVLASRFKVSLAGGGRKAALERQTLDSSLRLAGGMKMVFVPRASIGFSSRL</sequence>
<dbReference type="InterPro" id="IPR036396">
    <property type="entry name" value="Cyt_P450_sf"/>
</dbReference>
<dbReference type="PRINTS" id="PR00463">
    <property type="entry name" value="EP450I"/>
</dbReference>
<keyword evidence="2" id="KW-0472">Membrane</keyword>
<dbReference type="PANTHER" id="PTHR24305:SF166">
    <property type="entry name" value="CYTOCHROME P450 12A4, MITOCHONDRIAL-RELATED"/>
    <property type="match status" value="1"/>
</dbReference>
<evidence type="ECO:0000313" key="4">
    <source>
        <dbReference type="Proteomes" id="UP001491310"/>
    </source>
</evidence>
<comment type="caution">
    <text evidence="3">The sequence shown here is derived from an EMBL/GenBank/DDBJ whole genome shotgun (WGS) entry which is preliminary data.</text>
</comment>
<dbReference type="EMBL" id="JALJOT010000001">
    <property type="protein sequence ID" value="KAK9918246.1"/>
    <property type="molecule type" value="Genomic_DNA"/>
</dbReference>
<dbReference type="InterPro" id="IPR050121">
    <property type="entry name" value="Cytochrome_P450_monoxygenase"/>
</dbReference>
<evidence type="ECO:0000256" key="1">
    <source>
        <dbReference type="ARBA" id="ARBA00010617"/>
    </source>
</evidence>
<dbReference type="PANTHER" id="PTHR24305">
    <property type="entry name" value="CYTOCHROME P450"/>
    <property type="match status" value="1"/>
</dbReference>
<organism evidence="3 4">
    <name type="scientific">Coccomyxa subellipsoidea</name>
    <dbReference type="NCBI Taxonomy" id="248742"/>
    <lineage>
        <taxon>Eukaryota</taxon>
        <taxon>Viridiplantae</taxon>
        <taxon>Chlorophyta</taxon>
        <taxon>core chlorophytes</taxon>
        <taxon>Trebouxiophyceae</taxon>
        <taxon>Trebouxiophyceae incertae sedis</taxon>
        <taxon>Coccomyxaceae</taxon>
        <taxon>Coccomyxa</taxon>
    </lineage>
</organism>
<dbReference type="Pfam" id="PF00067">
    <property type="entry name" value="p450"/>
    <property type="match status" value="1"/>
</dbReference>
<name>A0ABR2Z3E4_9CHLO</name>
<reference evidence="3 4" key="1">
    <citation type="journal article" date="2024" name="Nat. Commun.">
        <title>Phylogenomics reveals the evolutionary origins of lichenization in chlorophyte algae.</title>
        <authorList>
            <person name="Puginier C."/>
            <person name="Libourel C."/>
            <person name="Otte J."/>
            <person name="Skaloud P."/>
            <person name="Haon M."/>
            <person name="Grisel S."/>
            <person name="Petersen M."/>
            <person name="Berrin J.G."/>
            <person name="Delaux P.M."/>
            <person name="Dal Grande F."/>
            <person name="Keller J."/>
        </authorList>
    </citation>
    <scope>NUCLEOTIDE SEQUENCE [LARGE SCALE GENOMIC DNA]</scope>
    <source>
        <strain evidence="3 4">SAG 216-7</strain>
    </source>
</reference>
<proteinExistence type="inferred from homology"/>
<dbReference type="Proteomes" id="UP001491310">
    <property type="component" value="Unassembled WGS sequence"/>
</dbReference>
<dbReference type="InterPro" id="IPR002401">
    <property type="entry name" value="Cyt_P450_E_grp-I"/>
</dbReference>
<dbReference type="InterPro" id="IPR001128">
    <property type="entry name" value="Cyt_P450"/>
</dbReference>
<dbReference type="Gene3D" id="1.10.630.10">
    <property type="entry name" value="Cytochrome P450"/>
    <property type="match status" value="1"/>
</dbReference>
<accession>A0ABR2Z3E4</accession>
<evidence type="ECO:0008006" key="5">
    <source>
        <dbReference type="Google" id="ProtNLM"/>
    </source>
</evidence>
<gene>
    <name evidence="3" type="ORF">WJX75_002549</name>
</gene>
<comment type="similarity">
    <text evidence="1">Belongs to the cytochrome P450 family.</text>
</comment>
<dbReference type="SUPFAM" id="SSF48264">
    <property type="entry name" value="Cytochrome P450"/>
    <property type="match status" value="1"/>
</dbReference>
<evidence type="ECO:0000256" key="2">
    <source>
        <dbReference type="SAM" id="Phobius"/>
    </source>
</evidence>
<evidence type="ECO:0000313" key="3">
    <source>
        <dbReference type="EMBL" id="KAK9918246.1"/>
    </source>
</evidence>
<protein>
    <recommendedName>
        <fullName evidence="5">Cytochrome P450</fullName>
    </recommendedName>
</protein>